<dbReference type="Proteomes" id="UP000003959">
    <property type="component" value="Unassembled WGS sequence"/>
</dbReference>
<protein>
    <submittedName>
        <fullName evidence="2">Uncharacterized protein</fullName>
    </submittedName>
</protein>
<dbReference type="EMBL" id="GL890953">
    <property type="protein sequence ID" value="EGJ30446.1"/>
    <property type="molecule type" value="Genomic_DNA"/>
</dbReference>
<feature type="transmembrane region" description="Helical" evidence="1">
    <location>
        <begin position="26"/>
        <end position="43"/>
    </location>
</feature>
<keyword evidence="1" id="KW-0812">Transmembrane</keyword>
<organism evidence="2 3">
    <name type="scientific">Moorena producens 3L</name>
    <dbReference type="NCBI Taxonomy" id="489825"/>
    <lineage>
        <taxon>Bacteria</taxon>
        <taxon>Bacillati</taxon>
        <taxon>Cyanobacteriota</taxon>
        <taxon>Cyanophyceae</taxon>
        <taxon>Coleofasciculales</taxon>
        <taxon>Coleofasciculaceae</taxon>
        <taxon>Moorena</taxon>
    </lineage>
</organism>
<reference evidence="3" key="1">
    <citation type="journal article" date="2011" name="Proc. Natl. Acad. Sci. U.S.A.">
        <title>Genomic insights into the physiology and ecology of the marine filamentous cyanobacterium Lyngbya majuscula.</title>
        <authorList>
            <person name="Jones A.C."/>
            <person name="Monroe E.A."/>
            <person name="Podell S."/>
            <person name="Hess W.R."/>
            <person name="Klages S."/>
            <person name="Esquenazi E."/>
            <person name="Niessen S."/>
            <person name="Hoover H."/>
            <person name="Rothmann M."/>
            <person name="Lasken R.S."/>
            <person name="Yates J.R.III."/>
            <person name="Reinhardt R."/>
            <person name="Kube M."/>
            <person name="Burkart M.D."/>
            <person name="Allen E.E."/>
            <person name="Dorrestein P.C."/>
            <person name="Gerwick W.H."/>
            <person name="Gerwick L."/>
        </authorList>
    </citation>
    <scope>NUCLEOTIDE SEQUENCE [LARGE SCALE GENOMIC DNA]</scope>
    <source>
        <strain evidence="3">3L</strain>
    </source>
</reference>
<evidence type="ECO:0000313" key="3">
    <source>
        <dbReference type="Proteomes" id="UP000003959"/>
    </source>
</evidence>
<keyword evidence="3" id="KW-1185">Reference proteome</keyword>
<proteinExistence type="predicted"/>
<evidence type="ECO:0000313" key="2">
    <source>
        <dbReference type="EMBL" id="EGJ30446.1"/>
    </source>
</evidence>
<gene>
    <name evidence="2" type="ORF">LYNGBM3L_50080</name>
</gene>
<dbReference type="HOGENOM" id="CLU_3202152_0_0_3"/>
<keyword evidence="1" id="KW-1133">Transmembrane helix</keyword>
<keyword evidence="1" id="KW-0472">Membrane</keyword>
<name>F4XY49_9CYAN</name>
<sequence length="45" mass="5050">MGEQLKDIAVRPKGDLLAHWKAHRPVFILVIMAKSGLILWINVGN</sequence>
<accession>F4XY49</accession>
<evidence type="ECO:0000256" key="1">
    <source>
        <dbReference type="SAM" id="Phobius"/>
    </source>
</evidence>
<dbReference type="AlphaFoldDB" id="F4XY49"/>